<sequence>WFFEAFHYLQADLGPRYHVLVYLWVAFERKNSWNNPHKLAGLSANKTPDALLAWRKNSRRPCPKVDQSGLCTPEFATDVWAWWATLQPQWRSFDPDGRPLPFENFGGDMAPLDKHGRNGWVCLLVCVKWWGIGLQTLSADDRETQTKDWLAIIADMTKMLQQLVESSSVLYREA</sequence>
<dbReference type="EMBL" id="MU807686">
    <property type="protein sequence ID" value="KAJ3831212.1"/>
    <property type="molecule type" value="Genomic_DNA"/>
</dbReference>
<evidence type="ECO:0000313" key="1">
    <source>
        <dbReference type="EMBL" id="KAJ3831212.1"/>
    </source>
</evidence>
<organism evidence="1 2">
    <name type="scientific">Lentinula raphanica</name>
    <dbReference type="NCBI Taxonomy" id="153919"/>
    <lineage>
        <taxon>Eukaryota</taxon>
        <taxon>Fungi</taxon>
        <taxon>Dikarya</taxon>
        <taxon>Basidiomycota</taxon>
        <taxon>Agaricomycotina</taxon>
        <taxon>Agaricomycetes</taxon>
        <taxon>Agaricomycetidae</taxon>
        <taxon>Agaricales</taxon>
        <taxon>Marasmiineae</taxon>
        <taxon>Omphalotaceae</taxon>
        <taxon>Lentinula</taxon>
    </lineage>
</organism>
<keyword evidence="2" id="KW-1185">Reference proteome</keyword>
<dbReference type="Proteomes" id="UP001163846">
    <property type="component" value="Unassembled WGS sequence"/>
</dbReference>
<proteinExistence type="predicted"/>
<evidence type="ECO:0000313" key="2">
    <source>
        <dbReference type="Proteomes" id="UP001163846"/>
    </source>
</evidence>
<gene>
    <name evidence="1" type="ORF">F5878DRAFT_549817</name>
</gene>
<dbReference type="AlphaFoldDB" id="A0AA38U9E9"/>
<comment type="caution">
    <text evidence="1">The sequence shown here is derived from an EMBL/GenBank/DDBJ whole genome shotgun (WGS) entry which is preliminary data.</text>
</comment>
<accession>A0AA38U9E9</accession>
<protein>
    <submittedName>
        <fullName evidence="1">Uncharacterized protein</fullName>
    </submittedName>
</protein>
<name>A0AA38U9E9_9AGAR</name>
<reference evidence="1" key="1">
    <citation type="submission" date="2022-08" db="EMBL/GenBank/DDBJ databases">
        <authorList>
            <consortium name="DOE Joint Genome Institute"/>
            <person name="Min B."/>
            <person name="Riley R."/>
            <person name="Sierra-Patev S."/>
            <person name="Naranjo-Ortiz M."/>
            <person name="Looney B."/>
            <person name="Konkel Z."/>
            <person name="Slot J.C."/>
            <person name="Sakamoto Y."/>
            <person name="Steenwyk J.L."/>
            <person name="Rokas A."/>
            <person name="Carro J."/>
            <person name="Camarero S."/>
            <person name="Ferreira P."/>
            <person name="Molpeceres G."/>
            <person name="Ruiz-Duenas F.J."/>
            <person name="Serrano A."/>
            <person name="Henrissat B."/>
            <person name="Drula E."/>
            <person name="Hughes K.W."/>
            <person name="Mata J.L."/>
            <person name="Ishikawa N.K."/>
            <person name="Vargas-Isla R."/>
            <person name="Ushijima S."/>
            <person name="Smith C.A."/>
            <person name="Ahrendt S."/>
            <person name="Andreopoulos W."/>
            <person name="He G."/>
            <person name="Labutti K."/>
            <person name="Lipzen A."/>
            <person name="Ng V."/>
            <person name="Sandor L."/>
            <person name="Barry K."/>
            <person name="Martinez A.T."/>
            <person name="Xiao Y."/>
            <person name="Gibbons J.G."/>
            <person name="Terashima K."/>
            <person name="Hibbett D.S."/>
            <person name="Grigoriev I.V."/>
        </authorList>
    </citation>
    <scope>NUCLEOTIDE SEQUENCE</scope>
    <source>
        <strain evidence="1">TFB9207</strain>
    </source>
</reference>
<feature type="non-terminal residue" evidence="1">
    <location>
        <position position="1"/>
    </location>
</feature>